<feature type="coiled-coil region" evidence="1">
    <location>
        <begin position="1578"/>
        <end position="1633"/>
    </location>
</feature>
<feature type="compositionally biased region" description="Basic and acidic residues" evidence="2">
    <location>
        <begin position="554"/>
        <end position="564"/>
    </location>
</feature>
<dbReference type="Proteomes" id="UP000703269">
    <property type="component" value="Unassembled WGS sequence"/>
</dbReference>
<feature type="region of interest" description="Disordered" evidence="2">
    <location>
        <begin position="891"/>
        <end position="932"/>
    </location>
</feature>
<evidence type="ECO:0000256" key="2">
    <source>
        <dbReference type="SAM" id="MobiDB-lite"/>
    </source>
</evidence>
<organism evidence="3 4">
    <name type="scientific">Phanerochaete sordida</name>
    <dbReference type="NCBI Taxonomy" id="48140"/>
    <lineage>
        <taxon>Eukaryota</taxon>
        <taxon>Fungi</taxon>
        <taxon>Dikarya</taxon>
        <taxon>Basidiomycota</taxon>
        <taxon>Agaricomycotina</taxon>
        <taxon>Agaricomycetes</taxon>
        <taxon>Polyporales</taxon>
        <taxon>Phanerochaetaceae</taxon>
        <taxon>Phanerochaete</taxon>
    </lineage>
</organism>
<reference evidence="3 4" key="1">
    <citation type="submission" date="2021-08" db="EMBL/GenBank/DDBJ databases">
        <title>Draft Genome Sequence of Phanerochaete sordida strain YK-624.</title>
        <authorList>
            <person name="Mori T."/>
            <person name="Dohra H."/>
            <person name="Suzuki T."/>
            <person name="Kawagishi H."/>
            <person name="Hirai H."/>
        </authorList>
    </citation>
    <scope>NUCLEOTIDE SEQUENCE [LARGE SCALE GENOMIC DNA]</scope>
    <source>
        <strain evidence="3 4">YK-624</strain>
    </source>
</reference>
<accession>A0A9P3LGW0</accession>
<feature type="compositionally biased region" description="Pro residues" evidence="2">
    <location>
        <begin position="777"/>
        <end position="788"/>
    </location>
</feature>
<keyword evidence="1" id="KW-0175">Coiled coil</keyword>
<dbReference type="PANTHER" id="PTHR23159:SF60">
    <property type="entry name" value="SPINDLE ASSEMBLY ABNORMAL PROTEIN 4"/>
    <property type="match status" value="1"/>
</dbReference>
<dbReference type="PANTHER" id="PTHR23159">
    <property type="entry name" value="CENTROSOMAL PROTEIN 2"/>
    <property type="match status" value="1"/>
</dbReference>
<feature type="region of interest" description="Disordered" evidence="2">
    <location>
        <begin position="1817"/>
        <end position="1838"/>
    </location>
</feature>
<sequence length="1906" mass="208336">MAAATQPHARQLSRLQIPPAVGQQQPFVFGDNAPAFSPSLPTAINVGAHNTFPVPYHQLPLQTPMQTQFFPRPPPGAPMRPGPGMHHHRAQPSMAQLAAAGILPPPGMPMTPLGQVGFPNPMVPPPPPQPFVPRSKRTQSVATGGPPKAVLGGPQRKVSPKPVIVAAVAAPPPKAKKIAVNLPKETVQEGEEKGTRQSWARTPLPLSEVVSHGDVPPPELISAEAFPSDAWRNSIPPTVDVFLPGKSSWKAMKQKMIEEKLEKLGVEKGSGSSMPHIHAPHARAASISSPADPALLLFKLNKLQQSQNNSALGSLAASPQPPAGTTPSPGGTVPPRFQNRHGHSLSLAHSGTLYNPTAAFNPFGPAATLGSDQIFHRSSPGMPGIAASAESATLHAPQGRVPTNVNSLNVPLPPSRPESRPDFMRGFGLDVTAEEEEPPEEEQLDDGELTDVPADVTETTDEDILGDGMTTAGQSRIHSRHVSKLSAALSLRSVGRNEEQVILNNPTPPMASLREPEGEPEVFDTDAVEEWTGSEDMKETSDDESIGEWSNPSDEERARQDRLNRRMLRRARQVRRDLEAPRRLPNFPRPPETFLPISSRSDDDVISNPSDEDRRRYLGYSRPQEFSSRPTSSHSGSRGRPLPPVPHSRTNSAHFSYHDPALAHSREGSDSYNQVGLFPRPTSNHSPSSEPAMPRTESLNPLAKPFVFGTRAAVPVVVPAPAPVAPAPVITHLRGPSFSKPLNVAAPEFKPGGFTFQPPPGVPQLSFPQPEFVSAPAPRPLPTPPIAPAEPRATQGREKRQRRGSHDSFADDESMDEGNITMSSFKFPPTATDAKVLRHSAPASPPMSAIPLSSNAKPFTFSGFSSSGLTFTQDDSVLPAPLIAQGDALADEGPVAESTQKHGPAEPEAATELPFPPTAKPKRAPIPLDFKHPVSTNTVPAGLFKSVINADNEERTRRQVRSRLSSRDVFEHSPRPSLDDLAVPSIAKRPNRRMFTDPGAWDPADEEEDEELYSPQVARRSSAPPRRGSISGSEVSFGPVNVSRTIELRRYEQRLEALLEEKVGALKKALEEQKASVPAAPRTEVIITEAVSALRKQLQESALAFRPPPPRDDGDADARGDFDFEMLRDIILQSQAESRNALQRDLEELFTSRSPANDFRKFAEDLSERTMKAIITATSQVTMHMHTMEKSRGSFAAERENIVRDLLAAFTPHLSATRHDPIDYDALTAQLSQAVKPHISQLIDLASDKRETAGLIIDSLVPMLSKMYPPQQFDADTVVGRLSTEVRKIVSGLDAHEIKEQVSDLVVARLESRLAVRDRHFSAEAVADKVKESIRGLLLPLNTIQSSLDALNSESPQPTLDTAAVQEAVAAALADLPAQLRVAVDAFAEAQAQLKSHPERPTGDAASAGDIQQVLEGVEDVLDEQKRLVSQNNEFSEFCQDIIKHINELPEAIVEATKVLQNAHSDMLSRDMSQKDSEEIRRLMSHNAELQVQLTKARGLHGQVRVEKDALADRMHAVEVERDALRVKLEAVESSNTAKAAEIRAAEMRAVELGAALSQALERTKSFDVVSQSSQDRILLLETTVADMTNEKEQLKSQVDRLEMSASFIGREKDLLNQEISALRKRNEELVAQQSQWDELRRTSEQMRSLAAMIGRADDEEMQELKRVRDNYKVLEADYAALQRRFKDQESRATSSEKSAQTARQSLAQTQQRAVEWEKRAKEYEEELDSTRSRLNEIEVTQSQLDADYSQLKLQVEERDIDERRAKDRESKLRDQIASLEAQLARARAEPAQAKAAAKSTNGTAPHAHIPTRARQNGYTHASHTHARPDSRASTVFSDSRAATPTLSANGANQPSVWDSIHAPTARAPVTPKAVRPHAYFRPQIPSPTPSTVSAAPTLGEDGWWQ</sequence>
<feature type="compositionally biased region" description="Low complexity" evidence="2">
    <location>
        <begin position="1018"/>
        <end position="1033"/>
    </location>
</feature>
<feature type="region of interest" description="Disordered" evidence="2">
    <location>
        <begin position="494"/>
        <end position="696"/>
    </location>
</feature>
<evidence type="ECO:0000313" key="3">
    <source>
        <dbReference type="EMBL" id="GJE94258.1"/>
    </source>
</evidence>
<feature type="region of interest" description="Disordered" evidence="2">
    <location>
        <begin position="773"/>
        <end position="819"/>
    </location>
</feature>
<feature type="compositionally biased region" description="Low complexity" evidence="2">
    <location>
        <begin position="627"/>
        <end position="640"/>
    </location>
</feature>
<evidence type="ECO:0000256" key="1">
    <source>
        <dbReference type="SAM" id="Coils"/>
    </source>
</evidence>
<name>A0A9P3LGW0_9APHY</name>
<feature type="region of interest" description="Disordered" evidence="2">
    <location>
        <begin position="1868"/>
        <end position="1906"/>
    </location>
</feature>
<feature type="compositionally biased region" description="Polar residues" evidence="2">
    <location>
        <begin position="1692"/>
        <end position="1712"/>
    </location>
</feature>
<protein>
    <submittedName>
        <fullName evidence="3">Uncharacterized protein</fullName>
    </submittedName>
</protein>
<feature type="coiled-coil region" evidence="1">
    <location>
        <begin position="1041"/>
        <end position="1072"/>
    </location>
</feature>
<feature type="region of interest" description="Disordered" evidence="2">
    <location>
        <begin position="457"/>
        <end position="478"/>
    </location>
</feature>
<feature type="region of interest" description="Disordered" evidence="2">
    <location>
        <begin position="953"/>
        <end position="1036"/>
    </location>
</feature>
<dbReference type="OrthoDB" id="3357224at2759"/>
<proteinExistence type="predicted"/>
<feature type="compositionally biased region" description="Acidic residues" evidence="2">
    <location>
        <begin position="518"/>
        <end position="533"/>
    </location>
</feature>
<dbReference type="EMBL" id="BPQB01000038">
    <property type="protein sequence ID" value="GJE94258.1"/>
    <property type="molecule type" value="Genomic_DNA"/>
</dbReference>
<feature type="region of interest" description="Disordered" evidence="2">
    <location>
        <begin position="309"/>
        <end position="349"/>
    </location>
</feature>
<feature type="compositionally biased region" description="Basic and acidic residues" evidence="2">
    <location>
        <begin position="965"/>
        <end position="978"/>
    </location>
</feature>
<gene>
    <name evidence="3" type="ORF">PsYK624_104270</name>
</gene>
<feature type="compositionally biased region" description="Low complexity" evidence="2">
    <location>
        <begin position="325"/>
        <end position="335"/>
    </location>
</feature>
<feature type="compositionally biased region" description="Acidic residues" evidence="2">
    <location>
        <begin position="1003"/>
        <end position="1012"/>
    </location>
</feature>
<comment type="caution">
    <text evidence="3">The sequence shown here is derived from an EMBL/GenBank/DDBJ whole genome shotgun (WGS) entry which is preliminary data.</text>
</comment>
<feature type="region of interest" description="Disordered" evidence="2">
    <location>
        <begin position="1687"/>
        <end position="1712"/>
    </location>
</feature>
<feature type="region of interest" description="Disordered" evidence="2">
    <location>
        <begin position="132"/>
        <end position="156"/>
    </location>
</feature>
<keyword evidence="4" id="KW-1185">Reference proteome</keyword>
<feature type="region of interest" description="Disordered" evidence="2">
    <location>
        <begin position="399"/>
        <end position="423"/>
    </location>
</feature>
<evidence type="ECO:0000313" key="4">
    <source>
        <dbReference type="Proteomes" id="UP000703269"/>
    </source>
</evidence>